<evidence type="ECO:0000256" key="1">
    <source>
        <dbReference type="ARBA" id="ARBA00004994"/>
    </source>
</evidence>
<evidence type="ECO:0000256" key="7">
    <source>
        <dbReference type="ARBA" id="ARBA00023002"/>
    </source>
</evidence>
<dbReference type="Proteomes" id="UP000064137">
    <property type="component" value="Chromosome"/>
</dbReference>
<dbReference type="EC" id="1.1.1.169" evidence="3 10"/>
<keyword evidence="5 10" id="KW-0566">Pantothenate biosynthesis</keyword>
<evidence type="ECO:0000259" key="12">
    <source>
        <dbReference type="Pfam" id="PF08546"/>
    </source>
</evidence>
<evidence type="ECO:0000256" key="5">
    <source>
        <dbReference type="ARBA" id="ARBA00022655"/>
    </source>
</evidence>
<protein>
    <recommendedName>
        <fullName evidence="4 10">2-dehydropantoate 2-reductase</fullName>
        <ecNumber evidence="3 10">1.1.1.169</ecNumber>
    </recommendedName>
    <alternativeName>
        <fullName evidence="8 10">Ketopantoate reductase</fullName>
    </alternativeName>
</protein>
<evidence type="ECO:0000256" key="2">
    <source>
        <dbReference type="ARBA" id="ARBA00007870"/>
    </source>
</evidence>
<dbReference type="GO" id="GO:0008677">
    <property type="term" value="F:2-dehydropantoate 2-reductase activity"/>
    <property type="evidence" value="ECO:0007669"/>
    <property type="project" value="UniProtKB-EC"/>
</dbReference>
<comment type="function">
    <text evidence="10">Catalyzes the NADPH-dependent reduction of ketopantoate into pantoic acid.</text>
</comment>
<dbReference type="InterPro" id="IPR013752">
    <property type="entry name" value="KPA_reductase"/>
</dbReference>
<evidence type="ECO:0000256" key="4">
    <source>
        <dbReference type="ARBA" id="ARBA00019465"/>
    </source>
</evidence>
<dbReference type="GO" id="GO:0015940">
    <property type="term" value="P:pantothenate biosynthetic process"/>
    <property type="evidence" value="ECO:0007669"/>
    <property type="project" value="UniProtKB-UniPathway"/>
</dbReference>
<evidence type="ECO:0000256" key="10">
    <source>
        <dbReference type="RuleBase" id="RU362068"/>
    </source>
</evidence>
<feature type="domain" description="Ketopantoate reductase C-terminal" evidence="12">
    <location>
        <begin position="175"/>
        <end position="294"/>
    </location>
</feature>
<dbReference type="EMBL" id="CP013987">
    <property type="protein sequence ID" value="ALZ83432.1"/>
    <property type="molecule type" value="Genomic_DNA"/>
</dbReference>
<reference evidence="13 14" key="1">
    <citation type="submission" date="2016-01" db="EMBL/GenBank/DDBJ databases">
        <title>Annotation of Pseudomonas oryzihabitans USDA-ARS-USMARC-56511.</title>
        <authorList>
            <person name="Harhay G.P."/>
            <person name="Harhay D.M."/>
            <person name="Smith T.P.L."/>
            <person name="Bono J.L."/>
            <person name="Heaton M.P."/>
            <person name="Clawson M.L."/>
            <person name="Chitko-Mckown C.G."/>
            <person name="Capik S.F."/>
            <person name="DeDonder K.D."/>
            <person name="Apley M.D."/>
            <person name="Lubbers B.V."/>
            <person name="White B.J."/>
            <person name="Larson R.L."/>
        </authorList>
    </citation>
    <scope>NUCLEOTIDE SEQUENCE [LARGE SCALE GENOMIC DNA]</scope>
    <source>
        <strain evidence="13 14">USDA-ARS-USMARC-56511</strain>
    </source>
</reference>
<evidence type="ECO:0000256" key="3">
    <source>
        <dbReference type="ARBA" id="ARBA00013014"/>
    </source>
</evidence>
<evidence type="ECO:0000256" key="6">
    <source>
        <dbReference type="ARBA" id="ARBA00022857"/>
    </source>
</evidence>
<dbReference type="InterPro" id="IPR013332">
    <property type="entry name" value="KPR_N"/>
</dbReference>
<dbReference type="InterPro" id="IPR003710">
    <property type="entry name" value="ApbA"/>
</dbReference>
<dbReference type="UniPathway" id="UPA00028">
    <property type="reaction ID" value="UER00004"/>
</dbReference>
<dbReference type="Pfam" id="PF02558">
    <property type="entry name" value="ApbA"/>
    <property type="match status" value="1"/>
</dbReference>
<accession>A0A0U4VWK3</accession>
<dbReference type="OrthoDB" id="6530772at2"/>
<dbReference type="Gene3D" id="3.40.50.720">
    <property type="entry name" value="NAD(P)-binding Rossmann-like Domain"/>
    <property type="match status" value="1"/>
</dbReference>
<dbReference type="InterPro" id="IPR013328">
    <property type="entry name" value="6PGD_dom2"/>
</dbReference>
<name>A0A0U4VWK3_9PSED</name>
<comment type="catalytic activity">
    <reaction evidence="9 10">
        <text>(R)-pantoate + NADP(+) = 2-dehydropantoate + NADPH + H(+)</text>
        <dbReference type="Rhea" id="RHEA:16233"/>
        <dbReference type="ChEBI" id="CHEBI:11561"/>
        <dbReference type="ChEBI" id="CHEBI:15378"/>
        <dbReference type="ChEBI" id="CHEBI:15980"/>
        <dbReference type="ChEBI" id="CHEBI:57783"/>
        <dbReference type="ChEBI" id="CHEBI:58349"/>
        <dbReference type="EC" id="1.1.1.169"/>
    </reaction>
</comment>
<feature type="domain" description="Ketopantoate reductase N-terminal" evidence="11">
    <location>
        <begin position="3"/>
        <end position="149"/>
    </location>
</feature>
<dbReference type="GO" id="GO:0050661">
    <property type="term" value="F:NADP binding"/>
    <property type="evidence" value="ECO:0007669"/>
    <property type="project" value="TreeGrafter"/>
</dbReference>
<dbReference type="Pfam" id="PF08546">
    <property type="entry name" value="ApbA_C"/>
    <property type="match status" value="1"/>
</dbReference>
<dbReference type="InterPro" id="IPR008927">
    <property type="entry name" value="6-PGluconate_DH-like_C_sf"/>
</dbReference>
<evidence type="ECO:0000259" key="11">
    <source>
        <dbReference type="Pfam" id="PF02558"/>
    </source>
</evidence>
<evidence type="ECO:0000313" key="13">
    <source>
        <dbReference type="EMBL" id="ALZ83432.1"/>
    </source>
</evidence>
<dbReference type="PANTHER" id="PTHR43765:SF2">
    <property type="entry name" value="2-DEHYDROPANTOATE 2-REDUCTASE"/>
    <property type="match status" value="1"/>
</dbReference>
<dbReference type="NCBIfam" id="TIGR00745">
    <property type="entry name" value="apbA_panE"/>
    <property type="match status" value="1"/>
</dbReference>
<evidence type="ECO:0000256" key="9">
    <source>
        <dbReference type="ARBA" id="ARBA00048793"/>
    </source>
</evidence>
<gene>
    <name evidence="13" type="ORF">APT59_04145</name>
</gene>
<dbReference type="KEGG" id="por:APT59_04145"/>
<evidence type="ECO:0000313" key="14">
    <source>
        <dbReference type="Proteomes" id="UP000064137"/>
    </source>
</evidence>
<organism evidence="13 14">
    <name type="scientific">Pseudomonas oryzihabitans</name>
    <dbReference type="NCBI Taxonomy" id="47885"/>
    <lineage>
        <taxon>Bacteria</taxon>
        <taxon>Pseudomonadati</taxon>
        <taxon>Pseudomonadota</taxon>
        <taxon>Gammaproteobacteria</taxon>
        <taxon>Pseudomonadales</taxon>
        <taxon>Pseudomonadaceae</taxon>
        <taxon>Pseudomonas</taxon>
    </lineage>
</organism>
<sequence length="304" mass="33030">MSWHVLGAGSLGGLWAARLFRGGEPVRLILRDRTRLAQYRAGGGLRLTEGDTTSLYPLPAETPEAGNPIRRLILACKSYDAEDAIASVAARLEPEAEVLLLQNGLGSQDAVAARVPRARCLRASTTEGAFRETDFHVVAAGAGQIWIGDQLGSHTPPPWLDTLTDLGFPVRWTDDIDARLWRKLAINCAINPLTVLYHCRNGELSQHRTEVAALCNELVVLLEAMGLAPAAQGLQQEVEAVIAATANNRSSMLQDVERGQRTEVSHLLGHALPIAGRLRLPVPHLAELQQRLQARLAERGLPEN</sequence>
<comment type="similarity">
    <text evidence="2 10">Belongs to the ketopantoate reductase family.</text>
</comment>
<dbReference type="InterPro" id="IPR050838">
    <property type="entry name" value="Ketopantoate_reductase"/>
</dbReference>
<dbReference type="SUPFAM" id="SSF51735">
    <property type="entry name" value="NAD(P)-binding Rossmann-fold domains"/>
    <property type="match status" value="1"/>
</dbReference>
<dbReference type="AlphaFoldDB" id="A0A0U4VWK3"/>
<keyword evidence="6 10" id="KW-0521">NADP</keyword>
<dbReference type="NCBIfam" id="NF004311">
    <property type="entry name" value="PRK05708.1"/>
    <property type="match status" value="1"/>
</dbReference>
<dbReference type="PANTHER" id="PTHR43765">
    <property type="entry name" value="2-DEHYDROPANTOATE 2-REDUCTASE-RELATED"/>
    <property type="match status" value="1"/>
</dbReference>
<dbReference type="GO" id="GO:0005737">
    <property type="term" value="C:cytoplasm"/>
    <property type="evidence" value="ECO:0007669"/>
    <property type="project" value="TreeGrafter"/>
</dbReference>
<keyword evidence="7 10" id="KW-0560">Oxidoreductase</keyword>
<dbReference type="RefSeq" id="WP_059313691.1">
    <property type="nucleotide sequence ID" value="NZ_CP013987.1"/>
</dbReference>
<proteinExistence type="inferred from homology"/>
<evidence type="ECO:0000256" key="8">
    <source>
        <dbReference type="ARBA" id="ARBA00032024"/>
    </source>
</evidence>
<comment type="pathway">
    <text evidence="1 10">Cofactor biosynthesis; (R)-pantothenate biosynthesis; (R)-pantoate from 3-methyl-2-oxobutanoate: step 2/2.</text>
</comment>
<dbReference type="SUPFAM" id="SSF48179">
    <property type="entry name" value="6-phosphogluconate dehydrogenase C-terminal domain-like"/>
    <property type="match status" value="1"/>
</dbReference>
<dbReference type="Gene3D" id="1.10.1040.10">
    <property type="entry name" value="N-(1-d-carboxylethyl)-l-norvaline Dehydrogenase, domain 2"/>
    <property type="match status" value="1"/>
</dbReference>
<dbReference type="InterPro" id="IPR036291">
    <property type="entry name" value="NAD(P)-bd_dom_sf"/>
</dbReference>